<evidence type="ECO:0000259" key="3">
    <source>
        <dbReference type="Pfam" id="PF10708"/>
    </source>
</evidence>
<keyword evidence="2" id="KW-0812">Transmembrane</keyword>
<reference evidence="4 5" key="1">
    <citation type="submission" date="2016-10" db="EMBL/GenBank/DDBJ databases">
        <authorList>
            <person name="de Groot N.N."/>
        </authorList>
    </citation>
    <scope>NUCLEOTIDE SEQUENCE [LARGE SCALE GENOMIC DNA]</scope>
    <source>
        <strain evidence="4 5">DSM 21800</strain>
    </source>
</reference>
<evidence type="ECO:0000313" key="5">
    <source>
        <dbReference type="Proteomes" id="UP000199103"/>
    </source>
</evidence>
<proteinExistence type="predicted"/>
<feature type="domain" description="DUF2510" evidence="3">
    <location>
        <begin position="4"/>
        <end position="37"/>
    </location>
</feature>
<dbReference type="Proteomes" id="UP000199103">
    <property type="component" value="Chromosome I"/>
</dbReference>
<dbReference type="OrthoDB" id="5065474at2"/>
<protein>
    <recommendedName>
        <fullName evidence="3">DUF2510 domain-containing protein</fullName>
    </recommendedName>
</protein>
<gene>
    <name evidence="4" type="ORF">SAMN04489812_1126</name>
</gene>
<keyword evidence="5" id="KW-1185">Reference proteome</keyword>
<sequence length="301" mass="32098">MALAGWYPDPGGKPGRYRYWDGESWSEVMTDDPADPPPGAGTGRRPTPDADHHHPGRTIGIAVLVLVIVVVSAVLIVRRTDNASSIGAPGAGASGWDDSSPLPSSPAGGSPSTSGSSGPPRTAVNCPAGRPDELSLHPNDGRIHGGRLSMAPIDGYSDPEPEYMLSWMWDTEGVSQVTEPGWQSIFAVGEIQRSDGFDSLRDAARSSLDCAKRTGWYLHLAGSKNIRDEATKVDGRDAWIVTAEIRDDSPRVRVDGDQLTFVVVDDGRDGAYSVWCGMVPLGDRTRLALSQRVLSGLKVRG</sequence>
<feature type="region of interest" description="Disordered" evidence="1">
    <location>
        <begin position="27"/>
        <end position="54"/>
    </location>
</feature>
<dbReference type="EMBL" id="LT629772">
    <property type="protein sequence ID" value="SDS17990.1"/>
    <property type="molecule type" value="Genomic_DNA"/>
</dbReference>
<feature type="region of interest" description="Disordered" evidence="1">
    <location>
        <begin position="84"/>
        <end position="143"/>
    </location>
</feature>
<name>A0A1H1Q3L1_9ACTN</name>
<keyword evidence="2" id="KW-1133">Transmembrane helix</keyword>
<feature type="compositionally biased region" description="Low complexity" evidence="1">
    <location>
        <begin position="99"/>
        <end position="120"/>
    </location>
</feature>
<evidence type="ECO:0000256" key="2">
    <source>
        <dbReference type="SAM" id="Phobius"/>
    </source>
</evidence>
<evidence type="ECO:0000256" key="1">
    <source>
        <dbReference type="SAM" id="MobiDB-lite"/>
    </source>
</evidence>
<evidence type="ECO:0000313" key="4">
    <source>
        <dbReference type="EMBL" id="SDS17990.1"/>
    </source>
</evidence>
<accession>A0A1H1Q3L1</accession>
<keyword evidence="2" id="KW-0472">Membrane</keyword>
<dbReference type="RefSeq" id="WP_091521155.1">
    <property type="nucleotide sequence ID" value="NZ_LT629772.1"/>
</dbReference>
<feature type="transmembrane region" description="Helical" evidence="2">
    <location>
        <begin position="58"/>
        <end position="77"/>
    </location>
</feature>
<dbReference type="InterPro" id="IPR018929">
    <property type="entry name" value="DUF2510"/>
</dbReference>
<dbReference type="STRING" id="630515.SAMN04489812_1126"/>
<feature type="compositionally biased region" description="Basic and acidic residues" evidence="1">
    <location>
        <begin position="130"/>
        <end position="143"/>
    </location>
</feature>
<organism evidence="4 5">
    <name type="scientific">Microlunatus soli</name>
    <dbReference type="NCBI Taxonomy" id="630515"/>
    <lineage>
        <taxon>Bacteria</taxon>
        <taxon>Bacillati</taxon>
        <taxon>Actinomycetota</taxon>
        <taxon>Actinomycetes</taxon>
        <taxon>Propionibacteriales</taxon>
        <taxon>Propionibacteriaceae</taxon>
        <taxon>Microlunatus</taxon>
    </lineage>
</organism>
<dbReference type="AlphaFoldDB" id="A0A1H1Q3L1"/>
<dbReference type="Pfam" id="PF10708">
    <property type="entry name" value="DUF2510"/>
    <property type="match status" value="1"/>
</dbReference>